<name>A0A0E1W2J0_BURPE</name>
<organism evidence="5">
    <name type="scientific">Burkholderia pseudomallei 1710a</name>
    <dbReference type="NCBI Taxonomy" id="320371"/>
    <lineage>
        <taxon>Bacteria</taxon>
        <taxon>Pseudomonadati</taxon>
        <taxon>Pseudomonadota</taxon>
        <taxon>Betaproteobacteria</taxon>
        <taxon>Burkholderiales</taxon>
        <taxon>Burkholderiaceae</taxon>
        <taxon>Burkholderia</taxon>
        <taxon>pseudomallei group</taxon>
    </lineage>
</organism>
<proteinExistence type="predicted"/>
<evidence type="ECO:0000259" key="4">
    <source>
        <dbReference type="Pfam" id="PF02668"/>
    </source>
</evidence>
<dbReference type="PANTHER" id="PTHR10696:SF53">
    <property type="entry name" value="TYROSINE ISONITRILE DESATURASE"/>
    <property type="match status" value="1"/>
</dbReference>
<evidence type="ECO:0000313" key="5">
    <source>
        <dbReference type="EMBL" id="EET03872.1"/>
    </source>
</evidence>
<dbReference type="EMBL" id="CM000833">
    <property type="protein sequence ID" value="EET03872.1"/>
    <property type="molecule type" value="Genomic_DNA"/>
</dbReference>
<comment type="cofactor">
    <cofactor evidence="1">
        <name>Fe(2+)</name>
        <dbReference type="ChEBI" id="CHEBI:29033"/>
    </cofactor>
</comment>
<accession>A0A0E1W2J0</accession>
<evidence type="ECO:0000256" key="1">
    <source>
        <dbReference type="ARBA" id="ARBA00001954"/>
    </source>
</evidence>
<dbReference type="InterPro" id="IPR050411">
    <property type="entry name" value="AlphaKG_dependent_hydroxylases"/>
</dbReference>
<dbReference type="Gene3D" id="3.60.130.10">
    <property type="entry name" value="Clavaminate synthase-like"/>
    <property type="match status" value="1"/>
</dbReference>
<dbReference type="InterPro" id="IPR042098">
    <property type="entry name" value="TauD-like_sf"/>
</dbReference>
<feature type="compositionally biased region" description="Low complexity" evidence="3">
    <location>
        <begin position="294"/>
        <end position="304"/>
    </location>
</feature>
<protein>
    <submittedName>
        <fullName evidence="5">Pyoverdine biosynthesis protein PvcB</fullName>
    </submittedName>
</protein>
<dbReference type="InterPro" id="IPR003819">
    <property type="entry name" value="TauD/TfdA-like"/>
</dbReference>
<sequence>MNDLFLQRAVSLEPLTSDAGAPCSFGVLVKPRRARTHVGELSIEWLRALVRSQQLVVLRGFDSFADAPGMTRYCAAFGEIMMWPFGAVLELREQANPVDHVFASSYVPLHWDGMYLETVPEFQVFQCVQAIGDAHGGRTTFSSTTEALRVATPEARALWQRAHGRYRRTVELYSNTVEAPIVERHPRREFPILRFCEPPIADDPTFINPSSYTFGGIADSERDALLGSLTRALYDPRAHYAHRWRTGDVVLTDNFTLLHGRERFTSRSGRHLRRVHIHGDPPLRNPHLSKQPHDAAAADAAASA</sequence>
<dbReference type="RefSeq" id="WP_004529713.1">
    <property type="nucleotide sequence ID" value="NZ_CM000833.1"/>
</dbReference>
<keyword evidence="2" id="KW-0560">Oxidoreductase</keyword>
<dbReference type="Proteomes" id="UP000001812">
    <property type="component" value="Chromosome II"/>
</dbReference>
<gene>
    <name evidence="5" type="primary">pvcB</name>
    <name evidence="5" type="ORF">BURPS1710A_A2720</name>
</gene>
<dbReference type="SUPFAM" id="SSF51197">
    <property type="entry name" value="Clavaminate synthase-like"/>
    <property type="match status" value="1"/>
</dbReference>
<dbReference type="HOGENOM" id="CLU_077936_0_0_4"/>
<reference evidence="5" key="1">
    <citation type="submission" date="2009-05" db="EMBL/GenBank/DDBJ databases">
        <authorList>
            <person name="Harkins D.M."/>
            <person name="DeShazer D."/>
            <person name="Woods D.E."/>
            <person name="Brinkac L.M."/>
            <person name="Brown K.A."/>
            <person name="Hung G.C."/>
            <person name="Tuanyok A."/>
            <person name="Zhang B."/>
            <person name="Nierman W.C."/>
        </authorList>
    </citation>
    <scope>NUCLEOTIDE SEQUENCE [LARGE SCALE GENOMIC DNA]</scope>
    <source>
        <strain evidence="5">1710a</strain>
    </source>
</reference>
<feature type="region of interest" description="Disordered" evidence="3">
    <location>
        <begin position="276"/>
        <end position="304"/>
    </location>
</feature>
<feature type="domain" description="TauD/TfdA-like" evidence="4">
    <location>
        <begin position="39"/>
        <end position="275"/>
    </location>
</feature>
<dbReference type="PANTHER" id="PTHR10696">
    <property type="entry name" value="GAMMA-BUTYROBETAINE HYDROXYLASE-RELATED"/>
    <property type="match status" value="1"/>
</dbReference>
<dbReference type="GO" id="GO:0016706">
    <property type="term" value="F:2-oxoglutarate-dependent dioxygenase activity"/>
    <property type="evidence" value="ECO:0007669"/>
    <property type="project" value="UniProtKB-ARBA"/>
</dbReference>
<evidence type="ECO:0000256" key="3">
    <source>
        <dbReference type="SAM" id="MobiDB-lite"/>
    </source>
</evidence>
<evidence type="ECO:0000256" key="2">
    <source>
        <dbReference type="ARBA" id="ARBA00023002"/>
    </source>
</evidence>
<dbReference type="Pfam" id="PF02668">
    <property type="entry name" value="TauD"/>
    <property type="match status" value="1"/>
</dbReference>
<dbReference type="AlphaFoldDB" id="A0A0E1W2J0"/>